<sequence>MILRQSAINDWLQTLLRKRNVDAPTGNPLYSYQLNETEFFTLNSLLKQSSYSLQHSKDTGWCAAFCLYGAEWYRRQYISGWSWLEIFAGLGYEIDPNKRPDVVEKGLAFWKRSVSQYENGQKSYLGTVFSEGGVPFALLASEGSRFQQMFKRLLIDYDHAKALGVSTIPYIQQQLKNMANAFQQETTVSLLDRMVSELYKVIDGFSLETQDHPVAYLDREYPNWRLNFPIPLDNTTGEELLSGLLKSAASHRKATKEQGKRIQVMQWLANTDALQLSTRIELAKTFSIEYGRGHFSSPMVEVLICEGKQPVVRLGLVRVELNEKASKVHLTRTRAEFSRGQLEAPLSIVLMQGGNECYREVLPNTALMLSEMPLVFEKREDRHVFVGQGSVSKKAPSLWVLMSNAFQVLPSEEMAEIRERANKDDYCFLEFVGELAVHQQAEEDSDEFVVSTKADQFSKELLEIKGEEFEIESNLGYPVYKGFPWVSCLYPESKIYIGNQKIEQLQHLSGFFGRQVLKVKAAGKTLYRKKIAILPKSFSLQIRAGKTANQGFVHVSCEQRITSAIQSDVSVKSHKTDNGKVFELVCDGTSPSNVDVEVRANLLAEPIVFRVPFPAKGALLFDAHNKVLPRKLVIDQLLGARAMLFAEPDSNNTCYNIELNALSSSRHSVQENYSYRVSDAYQEVSLYEFRHKIKALLAASDALDAVVRMVVSSPSCDSKQYEIGRYSVSPQKEGQLLAFNERDVKDFADLKVELINLSDPNEKPRPVLQRSSGGAPIGKFELPSHLDSPYLAVPSEDSTISFRAIFIPATHSVLNTNQAKSLSKAVAEFHPKANPRAFDFVLNDMARDLTHSSWSYLDALFGQFTHLPMVTFEVWKALAKHPSCLAAYVFATKHDVQEVMQSMQIELNVLWELLPASAWQRAEGCYREYLTVKGCPEEFLGKRVSNKKNSIARFLGLSDLFDVSAKKGPMYFTLIEMWRADLLRHKSDDGVVWPEHYAMALEQWISHREPNLLCFDIPSRFQVAVVLFPIVAAAIVAGRTTWKDVLGTVELDNVLVRQLMDFDRAWFESVFQCCLCVYSEE</sequence>
<dbReference type="Proteomes" id="UP000252086">
    <property type="component" value="Unassembled WGS sequence"/>
</dbReference>
<evidence type="ECO:0000313" key="2">
    <source>
        <dbReference type="Proteomes" id="UP000252086"/>
    </source>
</evidence>
<reference evidence="1 2" key="1">
    <citation type="submission" date="2018-06" db="EMBL/GenBank/DDBJ databases">
        <title>Genomic Encyclopedia of Type Strains, Phase III (KMG-III): the genomes of soil and plant-associated and newly described type strains.</title>
        <authorList>
            <person name="Whitman W."/>
        </authorList>
    </citation>
    <scope>NUCLEOTIDE SEQUENCE [LARGE SCALE GENOMIC DNA]</scope>
    <source>
        <strain evidence="1 2">CECT 7732</strain>
    </source>
</reference>
<dbReference type="NCBIfam" id="NF038336">
    <property type="entry name" value="YjiT_fam"/>
    <property type="match status" value="1"/>
</dbReference>
<protein>
    <submittedName>
        <fullName evidence="1">Uncharacterized protein</fullName>
    </submittedName>
</protein>
<name>A0A366CTF9_9GAMM</name>
<organism evidence="1 2">
    <name type="scientific">Marinomonas aquiplantarum</name>
    <dbReference type="NCBI Taxonomy" id="491951"/>
    <lineage>
        <taxon>Bacteria</taxon>
        <taxon>Pseudomonadati</taxon>
        <taxon>Pseudomonadota</taxon>
        <taxon>Gammaproteobacteria</taxon>
        <taxon>Oceanospirillales</taxon>
        <taxon>Oceanospirillaceae</taxon>
        <taxon>Marinomonas</taxon>
    </lineage>
</organism>
<accession>A0A366CTF9</accession>
<evidence type="ECO:0000313" key="1">
    <source>
        <dbReference type="EMBL" id="RBO79593.1"/>
    </source>
</evidence>
<comment type="caution">
    <text evidence="1">The sequence shown here is derived from an EMBL/GenBank/DDBJ whole genome shotgun (WGS) entry which is preliminary data.</text>
</comment>
<dbReference type="OrthoDB" id="5494042at2"/>
<dbReference type="RefSeq" id="WP_113875707.1">
    <property type="nucleotide sequence ID" value="NZ_QNRF01000013.1"/>
</dbReference>
<proteinExistence type="predicted"/>
<dbReference type="AlphaFoldDB" id="A0A366CTF9"/>
<dbReference type="EMBL" id="QNRF01000013">
    <property type="protein sequence ID" value="RBO79593.1"/>
    <property type="molecule type" value="Genomic_DNA"/>
</dbReference>
<dbReference type="InterPro" id="IPR047879">
    <property type="entry name" value="YjiT"/>
</dbReference>
<keyword evidence="2" id="KW-1185">Reference proteome</keyword>
<gene>
    <name evidence="1" type="ORF">DFP76_11350</name>
</gene>